<dbReference type="OrthoDB" id="5005342at2"/>
<accession>A0A5C8I7R1</accession>
<dbReference type="RefSeq" id="WP_147049602.1">
    <property type="nucleotide sequence ID" value="NZ_BKAH01000002.1"/>
</dbReference>
<evidence type="ECO:0000256" key="2">
    <source>
        <dbReference type="SAM" id="SignalP"/>
    </source>
</evidence>
<evidence type="ECO:0000313" key="3">
    <source>
        <dbReference type="EMBL" id="TXK15417.1"/>
    </source>
</evidence>
<feature type="chain" id="PRO_5022932724" description="Lipoprotein LpqN" evidence="2">
    <location>
        <begin position="33"/>
        <end position="204"/>
    </location>
</feature>
<sequence length="204" mass="21009">MPSSAALRTWLIAPALLAALALAGCSASAPWAADPSPSATPTPVATAAQPVPNDLSTGSTRRTLQAGPLGLSIDYWSDLLMDKWTAGALKPVSMNLLATVTPDDGKSVYLQRAAMLATPMNGATALPTLAAQVDTSSVAPGYLALDPYSYSQTFTVGAVPEEATHVVLLFTYDMLVQTTPTSDQYAKQTATDTLTVAIAPTPAG</sequence>
<evidence type="ECO:0008006" key="5">
    <source>
        <dbReference type="Google" id="ProtNLM"/>
    </source>
</evidence>
<feature type="region of interest" description="Disordered" evidence="1">
    <location>
        <begin position="32"/>
        <end position="61"/>
    </location>
</feature>
<feature type="signal peptide" evidence="2">
    <location>
        <begin position="1"/>
        <end position="32"/>
    </location>
</feature>
<evidence type="ECO:0000313" key="4">
    <source>
        <dbReference type="Proteomes" id="UP000321949"/>
    </source>
</evidence>
<comment type="caution">
    <text evidence="3">The sequence shown here is derived from an EMBL/GenBank/DDBJ whole genome shotgun (WGS) entry which is preliminary data.</text>
</comment>
<keyword evidence="4" id="KW-1185">Reference proteome</keyword>
<keyword evidence="2" id="KW-0732">Signal</keyword>
<proteinExistence type="predicted"/>
<dbReference type="Proteomes" id="UP000321949">
    <property type="component" value="Unassembled WGS sequence"/>
</dbReference>
<dbReference type="EMBL" id="VRSX01000001">
    <property type="protein sequence ID" value="TXK15417.1"/>
    <property type="molecule type" value="Genomic_DNA"/>
</dbReference>
<protein>
    <recommendedName>
        <fullName evidence="5">Lipoprotein LpqN</fullName>
    </recommendedName>
</protein>
<feature type="compositionally biased region" description="Low complexity" evidence="1">
    <location>
        <begin position="32"/>
        <end position="52"/>
    </location>
</feature>
<gene>
    <name evidence="3" type="ORF">FVP74_03200</name>
</gene>
<evidence type="ECO:0000256" key="1">
    <source>
        <dbReference type="SAM" id="MobiDB-lite"/>
    </source>
</evidence>
<reference evidence="3 4" key="1">
    <citation type="submission" date="2019-08" db="EMBL/GenBank/DDBJ databases">
        <authorList>
            <person name="Dong K."/>
        </authorList>
    </citation>
    <scope>NUCLEOTIDE SEQUENCE [LARGE SCALE GENOMIC DNA]</scope>
    <source>
        <strain evidence="3 4">K-1</strain>
    </source>
</reference>
<name>A0A5C8I7R1_9MICO</name>
<organism evidence="3 4">
    <name type="scientific">Microbacterium saccharophilum</name>
    <dbReference type="NCBI Taxonomy" id="1213358"/>
    <lineage>
        <taxon>Bacteria</taxon>
        <taxon>Bacillati</taxon>
        <taxon>Actinomycetota</taxon>
        <taxon>Actinomycetes</taxon>
        <taxon>Micrococcales</taxon>
        <taxon>Microbacteriaceae</taxon>
        <taxon>Microbacterium</taxon>
    </lineage>
</organism>
<dbReference type="AlphaFoldDB" id="A0A5C8I7R1"/>